<dbReference type="InterPro" id="IPR013103">
    <property type="entry name" value="RVT_2"/>
</dbReference>
<organism evidence="2">
    <name type="scientific">Cuerna arida</name>
    <dbReference type="NCBI Taxonomy" id="1464854"/>
    <lineage>
        <taxon>Eukaryota</taxon>
        <taxon>Metazoa</taxon>
        <taxon>Ecdysozoa</taxon>
        <taxon>Arthropoda</taxon>
        <taxon>Hexapoda</taxon>
        <taxon>Insecta</taxon>
        <taxon>Pterygota</taxon>
        <taxon>Neoptera</taxon>
        <taxon>Paraneoptera</taxon>
        <taxon>Hemiptera</taxon>
        <taxon>Auchenorrhyncha</taxon>
        <taxon>Membracoidea</taxon>
        <taxon>Cicadellidae</taxon>
        <taxon>Cicadellinae</taxon>
        <taxon>Proconiini</taxon>
        <taxon>Cuerna</taxon>
    </lineage>
</organism>
<reference evidence="2" key="1">
    <citation type="submission" date="2015-11" db="EMBL/GenBank/DDBJ databases">
        <title>De novo transcriptome assembly of four potential Pierce s Disease insect vectors from Arizona vineyards.</title>
        <authorList>
            <person name="Tassone E.E."/>
        </authorList>
    </citation>
    <scope>NUCLEOTIDE SEQUENCE</scope>
</reference>
<dbReference type="EMBL" id="GECZ01013269">
    <property type="protein sequence ID" value="JAS56500.1"/>
    <property type="molecule type" value="Transcribed_RNA"/>
</dbReference>
<protein>
    <recommendedName>
        <fullName evidence="1">Reverse transcriptase Ty1/copia-type domain-containing protein</fullName>
    </recommendedName>
</protein>
<dbReference type="InterPro" id="IPR043502">
    <property type="entry name" value="DNA/RNA_pol_sf"/>
</dbReference>
<dbReference type="EMBL" id="GECZ01012029">
    <property type="protein sequence ID" value="JAS57740.1"/>
    <property type="molecule type" value="Transcribed_RNA"/>
</dbReference>
<dbReference type="SUPFAM" id="SSF56672">
    <property type="entry name" value="DNA/RNA polymerases"/>
    <property type="match status" value="1"/>
</dbReference>
<accession>A0A1B6G238</accession>
<proteinExistence type="predicted"/>
<dbReference type="PANTHER" id="PTHR11439:SF483">
    <property type="entry name" value="PEPTIDE SYNTHASE GLIP-LIKE, PUTATIVE (AFU_ORTHOLOGUE AFUA_3G12920)-RELATED"/>
    <property type="match status" value="1"/>
</dbReference>
<dbReference type="Pfam" id="PF07727">
    <property type="entry name" value="RVT_2"/>
    <property type="match status" value="1"/>
</dbReference>
<evidence type="ECO:0000259" key="1">
    <source>
        <dbReference type="Pfam" id="PF07727"/>
    </source>
</evidence>
<feature type="domain" description="Reverse transcriptase Ty1/copia-type" evidence="1">
    <location>
        <begin position="4"/>
        <end position="108"/>
    </location>
</feature>
<dbReference type="GO" id="GO:0071897">
    <property type="term" value="P:DNA biosynthetic process"/>
    <property type="evidence" value="ECO:0007669"/>
    <property type="project" value="UniProtKB-ARBA"/>
</dbReference>
<dbReference type="CDD" id="cd09272">
    <property type="entry name" value="RNase_HI_RT_Ty1"/>
    <property type="match status" value="1"/>
</dbReference>
<evidence type="ECO:0000313" key="3">
    <source>
        <dbReference type="EMBL" id="JAS57740.1"/>
    </source>
</evidence>
<name>A0A1B6G238_9HEMI</name>
<dbReference type="PANTHER" id="PTHR11439">
    <property type="entry name" value="GAG-POL-RELATED RETROTRANSPOSON"/>
    <property type="match status" value="1"/>
</dbReference>
<dbReference type="AlphaFoldDB" id="A0A1B6G238"/>
<gene>
    <name evidence="3" type="ORF">g.43372</name>
    <name evidence="2" type="ORF">g.43377</name>
</gene>
<sequence>MERESFNRSQNDTCLYYRFSNGRKLYLLIYVDDLIIVGSDLEEVISFKSKLSQYFKMKDVRPVSTYLGIKVEHNLSSGVTTLNQTDYLKQVLERFGMTNCKSVSTPMDANFRTNLKNVATGDKSLERKCRSLIGCLMYAMLGSRPDLCYPISFLSRFQDRVSEELWSALKRILRYIKGTLELNLVYRKGGNLQLEGFVDADWAGDAEARHSTSGYLFRIGSATVSWSSKRQTTVALSSTEAEYVALSFSVTEACFIRKILKDLRITQPVGCPTTIFEDNQSAIQIANSEENKRLKHVAVRFHYVKEKLKDGTVMLQYISTQDQLADILTKPLGRLSFQKLREGCGLE</sequence>
<evidence type="ECO:0000313" key="2">
    <source>
        <dbReference type="EMBL" id="JAS56500.1"/>
    </source>
</evidence>